<dbReference type="PANTHER" id="PTHR30231:SF4">
    <property type="entry name" value="PROTEIN NEN2"/>
    <property type="match status" value="1"/>
</dbReference>
<dbReference type="SMART" id="SM00479">
    <property type="entry name" value="EXOIII"/>
    <property type="match status" value="1"/>
</dbReference>
<evidence type="ECO:0000313" key="7">
    <source>
        <dbReference type="Proteomes" id="UP000244903"/>
    </source>
</evidence>
<evidence type="ECO:0000256" key="3">
    <source>
        <dbReference type="ARBA" id="ARBA00022839"/>
    </source>
</evidence>
<name>A0AAD0JQ83_9ACTN</name>
<dbReference type="Proteomes" id="UP000244903">
    <property type="component" value="Chromosome"/>
</dbReference>
<dbReference type="InterPro" id="IPR012337">
    <property type="entry name" value="RNaseH-like_sf"/>
</dbReference>
<keyword evidence="2" id="KW-0378">Hydrolase</keyword>
<protein>
    <submittedName>
        <fullName evidence="6">DNA polymerase III subunit epsilon</fullName>
    </submittedName>
</protein>
<dbReference type="AlphaFoldDB" id="A0AAD0JQ83"/>
<dbReference type="GO" id="GO:0003676">
    <property type="term" value="F:nucleic acid binding"/>
    <property type="evidence" value="ECO:0007669"/>
    <property type="project" value="InterPro"/>
</dbReference>
<feature type="compositionally biased region" description="Basic and acidic residues" evidence="4">
    <location>
        <begin position="17"/>
        <end position="27"/>
    </location>
</feature>
<accession>A0AAD0JQ83</accession>
<evidence type="ECO:0000313" key="6">
    <source>
        <dbReference type="EMBL" id="AWH95722.1"/>
    </source>
</evidence>
<dbReference type="GO" id="GO:0008408">
    <property type="term" value="F:3'-5' exonuclease activity"/>
    <property type="evidence" value="ECO:0007669"/>
    <property type="project" value="TreeGrafter"/>
</dbReference>
<dbReference type="InterPro" id="IPR013520">
    <property type="entry name" value="Ribonucl_H"/>
</dbReference>
<organism evidence="6 7">
    <name type="scientific">Dietzia psychralcaliphila</name>
    <dbReference type="NCBI Taxonomy" id="139021"/>
    <lineage>
        <taxon>Bacteria</taxon>
        <taxon>Bacillati</taxon>
        <taxon>Actinomycetota</taxon>
        <taxon>Actinomycetes</taxon>
        <taxon>Mycobacteriales</taxon>
        <taxon>Dietziaceae</taxon>
        <taxon>Dietzia</taxon>
    </lineage>
</organism>
<sequence>MREWFTGAGRRRRSARRLPDGPLRRYLETPPPGPSTPLADLPLLAMDVETTGLDPRRDRVLSVGLVPVDGDRIVLGGAQAMLLRADGADEVEGVGQSATVHGITDDTVATGVGVDVFLERVFAALTGRVLVAHYSRIETDFLGALCTSGHGVRPPFVPVDTLELHRRVLGGGVDMGFAPESSPDELRLWNARERYGLPRYRAHDALIDALACAELYLAQTAELHDRGVTTLRDLRTA</sequence>
<evidence type="ECO:0000256" key="4">
    <source>
        <dbReference type="SAM" id="MobiDB-lite"/>
    </source>
</evidence>
<dbReference type="InterPro" id="IPR036397">
    <property type="entry name" value="RNaseH_sf"/>
</dbReference>
<dbReference type="EMBL" id="CP015453">
    <property type="protein sequence ID" value="AWH95722.1"/>
    <property type="molecule type" value="Genomic_DNA"/>
</dbReference>
<dbReference type="Pfam" id="PF00929">
    <property type="entry name" value="RNase_T"/>
    <property type="match status" value="1"/>
</dbReference>
<dbReference type="RefSeq" id="WP_107747381.1">
    <property type="nucleotide sequence ID" value="NZ_CP015453.1"/>
</dbReference>
<proteinExistence type="predicted"/>
<dbReference type="SUPFAM" id="SSF53098">
    <property type="entry name" value="Ribonuclease H-like"/>
    <property type="match status" value="1"/>
</dbReference>
<dbReference type="Gene3D" id="3.30.420.10">
    <property type="entry name" value="Ribonuclease H-like superfamily/Ribonuclease H"/>
    <property type="match status" value="1"/>
</dbReference>
<keyword evidence="1" id="KW-0540">Nuclease</keyword>
<feature type="domain" description="Exonuclease" evidence="5">
    <location>
        <begin position="42"/>
        <end position="225"/>
    </location>
</feature>
<gene>
    <name evidence="6" type="ORF">A6048_09615</name>
</gene>
<dbReference type="KEGG" id="dpc:A6048_09615"/>
<keyword evidence="7" id="KW-1185">Reference proteome</keyword>
<dbReference type="CDD" id="cd06127">
    <property type="entry name" value="DEDDh"/>
    <property type="match status" value="1"/>
</dbReference>
<feature type="region of interest" description="Disordered" evidence="4">
    <location>
        <begin position="1"/>
        <end position="40"/>
    </location>
</feature>
<evidence type="ECO:0000259" key="5">
    <source>
        <dbReference type="SMART" id="SM00479"/>
    </source>
</evidence>
<dbReference type="GO" id="GO:0005829">
    <property type="term" value="C:cytosol"/>
    <property type="evidence" value="ECO:0007669"/>
    <property type="project" value="TreeGrafter"/>
</dbReference>
<dbReference type="PANTHER" id="PTHR30231">
    <property type="entry name" value="DNA POLYMERASE III SUBUNIT EPSILON"/>
    <property type="match status" value="1"/>
</dbReference>
<keyword evidence="3" id="KW-0269">Exonuclease</keyword>
<reference evidence="6 7" key="1">
    <citation type="submission" date="2016-04" db="EMBL/GenBank/DDBJ databases">
        <title>Complete genome sequence of the haloalkaliphilic hydrocarbon-degrading bacterium Dietzia psychralcaliphila ILA-1T, isolated from a drain of a fish product-processing plant.</title>
        <authorList>
            <person name="Zhao J."/>
            <person name="Hu B."/>
            <person name="Geng S."/>
            <person name="Nie Y."/>
            <person name="Tang Y."/>
        </authorList>
    </citation>
    <scope>NUCLEOTIDE SEQUENCE [LARGE SCALE GENOMIC DNA]</scope>
    <source>
        <strain evidence="6 7">ILA-1</strain>
    </source>
</reference>
<evidence type="ECO:0000256" key="2">
    <source>
        <dbReference type="ARBA" id="ARBA00022801"/>
    </source>
</evidence>
<evidence type="ECO:0000256" key="1">
    <source>
        <dbReference type="ARBA" id="ARBA00022722"/>
    </source>
</evidence>